<feature type="region of interest" description="Disordered" evidence="1">
    <location>
        <begin position="1"/>
        <end position="36"/>
    </location>
</feature>
<dbReference type="EMBL" id="JAVRIC010000004">
    <property type="protein sequence ID" value="MDT0496527.1"/>
    <property type="molecule type" value="Genomic_DNA"/>
</dbReference>
<proteinExistence type="predicted"/>
<protein>
    <recommendedName>
        <fullName evidence="2">DUF7210 domain-containing protein</fullName>
    </recommendedName>
</protein>
<evidence type="ECO:0000313" key="4">
    <source>
        <dbReference type="Proteomes" id="UP001254608"/>
    </source>
</evidence>
<dbReference type="InterPro" id="IPR055634">
    <property type="entry name" value="DUF7210"/>
</dbReference>
<organism evidence="3 4">
    <name type="scientific">Banduia mediterranea</name>
    <dbReference type="NCBI Taxonomy" id="3075609"/>
    <lineage>
        <taxon>Bacteria</taxon>
        <taxon>Pseudomonadati</taxon>
        <taxon>Pseudomonadota</taxon>
        <taxon>Gammaproteobacteria</taxon>
        <taxon>Nevskiales</taxon>
        <taxon>Algiphilaceae</taxon>
        <taxon>Banduia</taxon>
    </lineage>
</organism>
<evidence type="ECO:0000256" key="1">
    <source>
        <dbReference type="SAM" id="MobiDB-lite"/>
    </source>
</evidence>
<dbReference type="Proteomes" id="UP001254608">
    <property type="component" value="Unassembled WGS sequence"/>
</dbReference>
<accession>A0ABU2WHH4</accession>
<gene>
    <name evidence="3" type="ORF">RM530_03995</name>
</gene>
<comment type="caution">
    <text evidence="3">The sequence shown here is derived from an EMBL/GenBank/DDBJ whole genome shotgun (WGS) entry which is preliminary data.</text>
</comment>
<sequence length="79" mass="8453">MPRKPTTGPDPIAPEIGDTPGDYGAPPPFDSELERSAEPARVAVVLRTPHNHAGVQYGAGKTIEVSPQIADWLRQRGVI</sequence>
<name>A0ABU2WHH4_9GAMM</name>
<evidence type="ECO:0000259" key="2">
    <source>
        <dbReference type="Pfam" id="PF23843"/>
    </source>
</evidence>
<feature type="domain" description="DUF7210" evidence="2">
    <location>
        <begin position="42"/>
        <end position="79"/>
    </location>
</feature>
<reference evidence="3 4" key="1">
    <citation type="submission" date="2023-09" db="EMBL/GenBank/DDBJ databases">
        <authorList>
            <person name="Rey-Velasco X."/>
        </authorList>
    </citation>
    <scope>NUCLEOTIDE SEQUENCE [LARGE SCALE GENOMIC DNA]</scope>
    <source>
        <strain evidence="3 4">W345</strain>
    </source>
</reference>
<evidence type="ECO:0000313" key="3">
    <source>
        <dbReference type="EMBL" id="MDT0496527.1"/>
    </source>
</evidence>
<dbReference type="Pfam" id="PF23843">
    <property type="entry name" value="DUF7210"/>
    <property type="match status" value="1"/>
</dbReference>
<dbReference type="RefSeq" id="WP_311363919.1">
    <property type="nucleotide sequence ID" value="NZ_JAVRIC010000004.1"/>
</dbReference>
<keyword evidence="4" id="KW-1185">Reference proteome</keyword>